<protein>
    <submittedName>
        <fullName evidence="2">Uncharacterized protein</fullName>
    </submittedName>
</protein>
<accession>A0AAD5L8E8</accession>
<proteinExistence type="predicted"/>
<gene>
    <name evidence="2" type="ORF">GHT06_017027</name>
</gene>
<feature type="compositionally biased region" description="Basic residues" evidence="1">
    <location>
        <begin position="112"/>
        <end position="124"/>
    </location>
</feature>
<feature type="compositionally biased region" description="Basic and acidic residues" evidence="1">
    <location>
        <begin position="139"/>
        <end position="150"/>
    </location>
</feature>
<name>A0AAD5L8E8_9CRUS</name>
<organism evidence="2 3">
    <name type="scientific">Daphnia sinensis</name>
    <dbReference type="NCBI Taxonomy" id="1820382"/>
    <lineage>
        <taxon>Eukaryota</taxon>
        <taxon>Metazoa</taxon>
        <taxon>Ecdysozoa</taxon>
        <taxon>Arthropoda</taxon>
        <taxon>Crustacea</taxon>
        <taxon>Branchiopoda</taxon>
        <taxon>Diplostraca</taxon>
        <taxon>Cladocera</taxon>
        <taxon>Anomopoda</taxon>
        <taxon>Daphniidae</taxon>
        <taxon>Daphnia</taxon>
        <taxon>Daphnia similis group</taxon>
    </lineage>
</organism>
<keyword evidence="3" id="KW-1185">Reference proteome</keyword>
<dbReference type="AlphaFoldDB" id="A0AAD5L8E8"/>
<dbReference type="EMBL" id="WJBH02000006">
    <property type="protein sequence ID" value="KAI9557210.1"/>
    <property type="molecule type" value="Genomic_DNA"/>
</dbReference>
<comment type="caution">
    <text evidence="2">The sequence shown here is derived from an EMBL/GenBank/DDBJ whole genome shotgun (WGS) entry which is preliminary data.</text>
</comment>
<evidence type="ECO:0000313" key="3">
    <source>
        <dbReference type="Proteomes" id="UP000820818"/>
    </source>
</evidence>
<sequence>MPLDRTKRAQPFEVIGIDYFGSMYVLEEVILIEKDSDGKDIEKSRVGEKKPTALVTEVIPGTDGKVRAVISRLRSGKETTRSIETVYPLEVQADIDTPVDDAVIGTVEKTTSSKKKHPLRKRKVQSRDEAGDSSGEDVADCKNAPEDRTTKSGRPVRRSVIFDL</sequence>
<dbReference type="Proteomes" id="UP000820818">
    <property type="component" value="Linkage Group LG6"/>
</dbReference>
<evidence type="ECO:0000313" key="2">
    <source>
        <dbReference type="EMBL" id="KAI9557210.1"/>
    </source>
</evidence>
<evidence type="ECO:0000256" key="1">
    <source>
        <dbReference type="SAM" id="MobiDB-lite"/>
    </source>
</evidence>
<reference evidence="2 3" key="1">
    <citation type="submission" date="2022-05" db="EMBL/GenBank/DDBJ databases">
        <title>A multi-omics perspective on studying reproductive biology in Daphnia sinensis.</title>
        <authorList>
            <person name="Jia J."/>
        </authorList>
    </citation>
    <scope>NUCLEOTIDE SEQUENCE [LARGE SCALE GENOMIC DNA]</scope>
    <source>
        <strain evidence="2 3">WSL</strain>
    </source>
</reference>
<feature type="region of interest" description="Disordered" evidence="1">
    <location>
        <begin position="107"/>
        <end position="164"/>
    </location>
</feature>